<comment type="caution">
    <text evidence="3">The sequence shown here is derived from an EMBL/GenBank/DDBJ whole genome shotgun (WGS) entry which is preliminary data.</text>
</comment>
<dbReference type="PANTHER" id="PTHR19241">
    <property type="entry name" value="ATP-BINDING CASSETTE TRANSPORTER"/>
    <property type="match status" value="1"/>
</dbReference>
<keyword evidence="4" id="KW-1185">Reference proteome</keyword>
<gene>
    <name evidence="3" type="primary">SNQ2_6</name>
    <name evidence="3" type="ORF">VKT23_006631</name>
</gene>
<dbReference type="InterPro" id="IPR027417">
    <property type="entry name" value="P-loop_NTPase"/>
</dbReference>
<dbReference type="InterPro" id="IPR003439">
    <property type="entry name" value="ABC_transporter-like_ATP-bd"/>
</dbReference>
<reference evidence="3 4" key="1">
    <citation type="submission" date="2024-01" db="EMBL/GenBank/DDBJ databases">
        <title>A draft genome for the cacao thread blight pathogen Marasmiellus scandens.</title>
        <authorList>
            <person name="Baruah I.K."/>
            <person name="Leung J."/>
            <person name="Bukari Y."/>
            <person name="Amoako-Attah I."/>
            <person name="Meinhardt L.W."/>
            <person name="Bailey B.A."/>
            <person name="Cohen S.P."/>
        </authorList>
    </citation>
    <scope>NUCLEOTIDE SEQUENCE [LARGE SCALE GENOMIC DNA]</scope>
    <source>
        <strain evidence="3 4">GH-19</strain>
    </source>
</reference>
<feature type="domain" description="ABC transporter" evidence="2">
    <location>
        <begin position="120"/>
        <end position="172"/>
    </location>
</feature>
<protein>
    <submittedName>
        <fullName evidence="3">ATP-binding cassette transporter snq2</fullName>
    </submittedName>
</protein>
<evidence type="ECO:0000259" key="2">
    <source>
        <dbReference type="Pfam" id="PF00005"/>
    </source>
</evidence>
<dbReference type="Proteomes" id="UP001498398">
    <property type="component" value="Unassembled WGS sequence"/>
</dbReference>
<dbReference type="SUPFAM" id="SSF52540">
    <property type="entry name" value="P-loop containing nucleoside triphosphate hydrolases"/>
    <property type="match status" value="1"/>
</dbReference>
<keyword evidence="3" id="KW-0067">ATP-binding</keyword>
<proteinExistence type="predicted"/>
<sequence length="251" mass="26630">MPSSSSYALLRTVTAESQVPGVLQSHSPISNGMHTQVTTSIPQYGATLSGVNIFAKEDAETKRLDEIQREKKQRKREQANTDKTIEAVMKSEAGRPYEKTFSWEGLNYTVPVPGGERRLLHDVYGYVKPGTLMALMDTNGAGKTTCLDVLAQRKNIGVITGDILVDGRPLSFDFARLSGVSPATAPVHTPVVSASLSGDAASPVDPSVPANVGATTVLPAQIKDATSTMTTITFSTITSTETESSTANLTA</sequence>
<dbReference type="Pfam" id="PF00005">
    <property type="entry name" value="ABC_tran"/>
    <property type="match status" value="1"/>
</dbReference>
<evidence type="ECO:0000256" key="1">
    <source>
        <dbReference type="ARBA" id="ARBA00022448"/>
    </source>
</evidence>
<dbReference type="GO" id="GO:0005524">
    <property type="term" value="F:ATP binding"/>
    <property type="evidence" value="ECO:0007669"/>
    <property type="project" value="UniProtKB-KW"/>
</dbReference>
<dbReference type="EMBL" id="JBANRG010000008">
    <property type="protein sequence ID" value="KAK7464461.1"/>
    <property type="molecule type" value="Genomic_DNA"/>
</dbReference>
<name>A0ABR1JQW2_9AGAR</name>
<keyword evidence="1" id="KW-0813">Transport</keyword>
<keyword evidence="3" id="KW-0547">Nucleotide-binding</keyword>
<organism evidence="3 4">
    <name type="scientific">Marasmiellus scandens</name>
    <dbReference type="NCBI Taxonomy" id="2682957"/>
    <lineage>
        <taxon>Eukaryota</taxon>
        <taxon>Fungi</taxon>
        <taxon>Dikarya</taxon>
        <taxon>Basidiomycota</taxon>
        <taxon>Agaricomycotina</taxon>
        <taxon>Agaricomycetes</taxon>
        <taxon>Agaricomycetidae</taxon>
        <taxon>Agaricales</taxon>
        <taxon>Marasmiineae</taxon>
        <taxon>Omphalotaceae</taxon>
        <taxon>Marasmiellus</taxon>
    </lineage>
</organism>
<evidence type="ECO:0000313" key="3">
    <source>
        <dbReference type="EMBL" id="KAK7464461.1"/>
    </source>
</evidence>
<accession>A0ABR1JQW2</accession>
<dbReference type="Gene3D" id="3.40.50.300">
    <property type="entry name" value="P-loop containing nucleotide triphosphate hydrolases"/>
    <property type="match status" value="1"/>
</dbReference>
<evidence type="ECO:0000313" key="4">
    <source>
        <dbReference type="Proteomes" id="UP001498398"/>
    </source>
</evidence>